<feature type="disulfide bond" evidence="7">
    <location>
        <begin position="486"/>
        <end position="501"/>
    </location>
</feature>
<dbReference type="SMART" id="SM00192">
    <property type="entry name" value="LDLa"/>
    <property type="match status" value="3"/>
</dbReference>
<proteinExistence type="predicted"/>
<dbReference type="SUPFAM" id="SSF57424">
    <property type="entry name" value="LDL receptor-like module"/>
    <property type="match status" value="1"/>
</dbReference>
<dbReference type="InterPro" id="IPR050685">
    <property type="entry name" value="LDLR"/>
</dbReference>
<evidence type="ECO:0000313" key="9">
    <source>
        <dbReference type="Proteomes" id="UP001549921"/>
    </source>
</evidence>
<dbReference type="CDD" id="cd00112">
    <property type="entry name" value="LDLa"/>
    <property type="match status" value="2"/>
</dbReference>
<evidence type="ECO:0000256" key="7">
    <source>
        <dbReference type="PROSITE-ProRule" id="PRU00124"/>
    </source>
</evidence>
<dbReference type="InterPro" id="IPR036055">
    <property type="entry name" value="LDL_receptor-like_sf"/>
</dbReference>
<accession>A0ABD0T5D8</accession>
<dbReference type="Gene3D" id="4.10.400.10">
    <property type="entry name" value="Low-density Lipoprotein Receptor"/>
    <property type="match status" value="1"/>
</dbReference>
<keyword evidence="5" id="KW-0472">Membrane</keyword>
<dbReference type="GO" id="GO:0016192">
    <property type="term" value="P:vesicle-mediated transport"/>
    <property type="evidence" value="ECO:0007669"/>
    <property type="project" value="UniProtKB-ARBA"/>
</dbReference>
<protein>
    <submittedName>
        <fullName evidence="8">Uncharacterized protein</fullName>
    </submittedName>
</protein>
<sequence>MYNLRELSAGQHKKEKHKAVKEIVQKIYNLTSQSLLNGTPDEKEEMLKSIKTKLLKSAEALGANGDKYVELIMRGIKLMADNKITLIKPKEKKVSEGFARIRNSNKEELTETTDNNNPAKEMASKILALIQKNFGRARSPKERKQILENIKQRVMERAKQKHDLIHNKHDEIKAYTDLVSRGMELMMDEITQKKRRMIMEIVNNKALTNQDEENIEDEYKQLQQRTNFLGHGDVQKSQLETGNEKPTSQATDYPTLTTPFSCEGVLTETCTEIKSLNEFVCDKGVRFPLHKLCDGVSDCFDGSDERSCFFEATKLIHRATDIMSRVEIYLLRKCFLSEDNSIIIKHNSVLSDVLKQQISFINKYKYTNDNNNEHGNTHAYKDSLNEVAMVIKTLSIGLESSLCKRYSIKKKAESESRKYIPKIMDDSDDFSILHTNLKYCNCRGSFCANLTCPEACKRVCWNKYNLGKWNCQAVDESTTVSLDVVCDGKLDCYDETDESGCNAGVGPARFDANDVFQTILNMLDQKIMSEDYLIVKTKLITLQNSIKELQVEVMKSKIDVIAIKNTRNKCFSILSSIYEDFLEQDPSRRVDLEKVHFFLFNVNEQLMVALKHSHTGNDKIISPDGCYCRDGKCAAIKCTKTCIRACAVQAKLTEYVCKDTGYKNISVPIDYICNGKANCPFEDDEADCSKEICRKHHLMLLRQKIQDVGEKNKGTSLGEALRSWKTNVSSKLKIAENNYRPSSATIRDLIIDALQDLVLAYSSLDEARRSHGNGLQEFYKVSQIVIGAAKSCAQ</sequence>
<dbReference type="PANTHER" id="PTHR24270">
    <property type="entry name" value="LOW-DENSITY LIPOPROTEIN RECEPTOR-RELATED"/>
    <property type="match status" value="1"/>
</dbReference>
<comment type="caution">
    <text evidence="7">Lacks conserved residue(s) required for the propagation of feature annotation.</text>
</comment>
<dbReference type="PROSITE" id="PS50068">
    <property type="entry name" value="LDLRA_2"/>
    <property type="match status" value="2"/>
</dbReference>
<dbReference type="AlphaFoldDB" id="A0ABD0T5D8"/>
<comment type="subcellular location">
    <subcellularLocation>
        <location evidence="1">Membrane</location>
        <topology evidence="1">Single-pass membrane protein</topology>
    </subcellularLocation>
</comment>
<comment type="caution">
    <text evidence="8">The sequence shown here is derived from an EMBL/GenBank/DDBJ whole genome shotgun (WGS) entry which is preliminary data.</text>
</comment>
<dbReference type="GO" id="GO:0016020">
    <property type="term" value="C:membrane"/>
    <property type="evidence" value="ECO:0007669"/>
    <property type="project" value="UniProtKB-SubCell"/>
</dbReference>
<organism evidence="8 9">
    <name type="scientific">Loxostege sticticalis</name>
    <name type="common">Beet webworm moth</name>
    <dbReference type="NCBI Taxonomy" id="481309"/>
    <lineage>
        <taxon>Eukaryota</taxon>
        <taxon>Metazoa</taxon>
        <taxon>Ecdysozoa</taxon>
        <taxon>Arthropoda</taxon>
        <taxon>Hexapoda</taxon>
        <taxon>Insecta</taxon>
        <taxon>Pterygota</taxon>
        <taxon>Neoptera</taxon>
        <taxon>Endopterygota</taxon>
        <taxon>Lepidoptera</taxon>
        <taxon>Glossata</taxon>
        <taxon>Ditrysia</taxon>
        <taxon>Pyraloidea</taxon>
        <taxon>Crambidae</taxon>
        <taxon>Pyraustinae</taxon>
        <taxon>Loxostege</taxon>
    </lineage>
</organism>
<dbReference type="Pfam" id="PF00057">
    <property type="entry name" value="Ldl_recept_a"/>
    <property type="match status" value="1"/>
</dbReference>
<keyword evidence="2" id="KW-0812">Transmembrane</keyword>
<evidence type="ECO:0000256" key="1">
    <source>
        <dbReference type="ARBA" id="ARBA00004167"/>
    </source>
</evidence>
<dbReference type="EMBL" id="JBEDNZ010000011">
    <property type="protein sequence ID" value="KAL0832277.1"/>
    <property type="molecule type" value="Genomic_DNA"/>
</dbReference>
<keyword evidence="6 7" id="KW-1015">Disulfide bond</keyword>
<evidence type="ECO:0000256" key="4">
    <source>
        <dbReference type="ARBA" id="ARBA00022989"/>
    </source>
</evidence>
<reference evidence="8 9" key="1">
    <citation type="submission" date="2024-06" db="EMBL/GenBank/DDBJ databases">
        <title>A chromosome-level genome assembly of beet webworm, Loxostege sticticalis.</title>
        <authorList>
            <person name="Zhang Y."/>
        </authorList>
    </citation>
    <scope>NUCLEOTIDE SEQUENCE [LARGE SCALE GENOMIC DNA]</scope>
    <source>
        <strain evidence="8">AQ028</strain>
        <tissue evidence="8">Male pupae</tissue>
    </source>
</reference>
<evidence type="ECO:0000256" key="3">
    <source>
        <dbReference type="ARBA" id="ARBA00022737"/>
    </source>
</evidence>
<name>A0ABD0T5D8_LOXSC</name>
<evidence type="ECO:0000256" key="2">
    <source>
        <dbReference type="ARBA" id="ARBA00022692"/>
    </source>
</evidence>
<evidence type="ECO:0000313" key="8">
    <source>
        <dbReference type="EMBL" id="KAL0832277.1"/>
    </source>
</evidence>
<evidence type="ECO:0000256" key="5">
    <source>
        <dbReference type="ARBA" id="ARBA00023136"/>
    </source>
</evidence>
<feature type="disulfide bond" evidence="7">
    <location>
        <begin position="281"/>
        <end position="299"/>
    </location>
</feature>
<keyword evidence="3" id="KW-0677">Repeat</keyword>
<evidence type="ECO:0000256" key="6">
    <source>
        <dbReference type="ARBA" id="ARBA00023157"/>
    </source>
</evidence>
<gene>
    <name evidence="8" type="ORF">ABMA28_001723</name>
</gene>
<keyword evidence="4" id="KW-1133">Transmembrane helix</keyword>
<dbReference type="Proteomes" id="UP001549921">
    <property type="component" value="Unassembled WGS sequence"/>
</dbReference>
<feature type="disulfide bond" evidence="7">
    <location>
        <begin position="293"/>
        <end position="308"/>
    </location>
</feature>
<dbReference type="InterPro" id="IPR002172">
    <property type="entry name" value="LDrepeatLR_classA_rpt"/>
</dbReference>
<dbReference type="PRINTS" id="PR00261">
    <property type="entry name" value="LDLRECEPTOR"/>
</dbReference>